<evidence type="ECO:0000313" key="2">
    <source>
        <dbReference type="Proteomes" id="UP000296049"/>
    </source>
</evidence>
<name>R0JK79_ANAPL</name>
<organism evidence="1 2">
    <name type="scientific">Anas platyrhynchos</name>
    <name type="common">Mallard</name>
    <name type="synonym">Anas boschas</name>
    <dbReference type="NCBI Taxonomy" id="8839"/>
    <lineage>
        <taxon>Eukaryota</taxon>
        <taxon>Metazoa</taxon>
        <taxon>Chordata</taxon>
        <taxon>Craniata</taxon>
        <taxon>Vertebrata</taxon>
        <taxon>Euteleostomi</taxon>
        <taxon>Archelosauria</taxon>
        <taxon>Archosauria</taxon>
        <taxon>Dinosauria</taxon>
        <taxon>Saurischia</taxon>
        <taxon>Theropoda</taxon>
        <taxon>Coelurosauria</taxon>
        <taxon>Aves</taxon>
        <taxon>Neognathae</taxon>
        <taxon>Galloanserae</taxon>
        <taxon>Anseriformes</taxon>
        <taxon>Anatidae</taxon>
        <taxon>Anatinae</taxon>
        <taxon>Anas</taxon>
    </lineage>
</organism>
<evidence type="ECO:0000313" key="1">
    <source>
        <dbReference type="EMBL" id="EOA97401.1"/>
    </source>
</evidence>
<dbReference type="Proteomes" id="UP000296049">
    <property type="component" value="Unassembled WGS sequence"/>
</dbReference>
<proteinExistence type="predicted"/>
<dbReference type="AlphaFoldDB" id="R0JK79"/>
<accession>R0JK79</accession>
<keyword evidence="2" id="KW-1185">Reference proteome</keyword>
<protein>
    <submittedName>
        <fullName evidence="1">Uncharacterized protein</fullName>
    </submittedName>
</protein>
<gene>
    <name evidence="1" type="ORF">Anapl_10531</name>
</gene>
<sequence length="210" mass="23592">MRTNDTGQWKLEESMMLWLAGLEERELTGRPITDLLKKVSHMQNGMWSQLRVGEIADLNIMKTCPVQAQLLEQQKATADGSALPLPELQGFSSPFITDFSGLEALQINTSLVLKPNGLLIEEVLSFVIQQNEFSSDITHRNLSPRPYTITNFLKNLHAFCCYIEIIQKRQEVTTDVLAHMLDMEQAVSLAVRCSSQLPKLSMLKIGLGMS</sequence>
<reference evidence="2" key="1">
    <citation type="journal article" date="2013" name="Nat. Genet.">
        <title>The duck genome and transcriptome provide insight into an avian influenza virus reservoir species.</title>
        <authorList>
            <person name="Huang Y."/>
            <person name="Li Y."/>
            <person name="Burt D.W."/>
            <person name="Chen H."/>
            <person name="Zhang Y."/>
            <person name="Qian W."/>
            <person name="Kim H."/>
            <person name="Gan S."/>
            <person name="Zhao Y."/>
            <person name="Li J."/>
            <person name="Yi K."/>
            <person name="Feng H."/>
            <person name="Zhu P."/>
            <person name="Li B."/>
            <person name="Liu Q."/>
            <person name="Fairley S."/>
            <person name="Magor K.E."/>
            <person name="Du Z."/>
            <person name="Hu X."/>
            <person name="Goodman L."/>
            <person name="Tafer H."/>
            <person name="Vignal A."/>
            <person name="Lee T."/>
            <person name="Kim K.W."/>
            <person name="Sheng Z."/>
            <person name="An Y."/>
            <person name="Searle S."/>
            <person name="Herrero J."/>
            <person name="Groenen M.A."/>
            <person name="Crooijmans R.P."/>
            <person name="Faraut T."/>
            <person name="Cai Q."/>
            <person name="Webster R.G."/>
            <person name="Aldridge J.R."/>
            <person name="Warren W.C."/>
            <person name="Bartschat S."/>
            <person name="Kehr S."/>
            <person name="Marz M."/>
            <person name="Stadler P.F."/>
            <person name="Smith J."/>
            <person name="Kraus R.H."/>
            <person name="Zhao Y."/>
            <person name="Ren L."/>
            <person name="Fei J."/>
            <person name="Morisson M."/>
            <person name="Kaiser P."/>
            <person name="Griffin D.K."/>
            <person name="Rao M."/>
            <person name="Pitel F."/>
            <person name="Wang J."/>
            <person name="Li N."/>
        </authorList>
    </citation>
    <scope>NUCLEOTIDE SEQUENCE [LARGE SCALE GENOMIC DNA]</scope>
</reference>
<dbReference type="EMBL" id="KB743700">
    <property type="protein sequence ID" value="EOA97401.1"/>
    <property type="molecule type" value="Genomic_DNA"/>
</dbReference>